<dbReference type="Proteomes" id="UP001152320">
    <property type="component" value="Chromosome 7"/>
</dbReference>
<evidence type="ECO:0000256" key="2">
    <source>
        <dbReference type="SAM" id="SignalP"/>
    </source>
</evidence>
<proteinExistence type="predicted"/>
<sequence length="294" mass="33438">MAHKLWLIFISTGLLLITMPFQCTSKLCPDEDFPIKPFHGSCRVEPGETLCLVCPINKSTSYVVWTRNGKLLFRGGHQVAEGNYILNDCHSILKSLEFSNVGIDQHHKEFTCSSNQTSRVRSKFIVEIEAQTALHIQEIKNGSFGDNTFVKTRSEIMLKCVLQKAFGNVTLTWTINGTDNGVYEQVHYYEDNLKGTYISKIRYRSNGGSDNVTCRSSGPYIRDETASWLFEASVPDKDARESPKAIIIVIALLVVCGVVVGLYCFQKKRKYRFSHQTKNFFIKKRKKNTQTLKQ</sequence>
<keyword evidence="2" id="KW-0732">Signal</keyword>
<evidence type="ECO:0000313" key="4">
    <source>
        <dbReference type="EMBL" id="KAJ8039349.1"/>
    </source>
</evidence>
<feature type="signal peptide" evidence="2">
    <location>
        <begin position="1"/>
        <end position="25"/>
    </location>
</feature>
<evidence type="ECO:0000259" key="3">
    <source>
        <dbReference type="PROSITE" id="PS50835"/>
    </source>
</evidence>
<keyword evidence="1" id="KW-0812">Transmembrane</keyword>
<keyword evidence="1" id="KW-0472">Membrane</keyword>
<organism evidence="4 5">
    <name type="scientific">Holothuria leucospilota</name>
    <name type="common">Black long sea cucumber</name>
    <name type="synonym">Mertensiothuria leucospilota</name>
    <dbReference type="NCBI Taxonomy" id="206669"/>
    <lineage>
        <taxon>Eukaryota</taxon>
        <taxon>Metazoa</taxon>
        <taxon>Echinodermata</taxon>
        <taxon>Eleutherozoa</taxon>
        <taxon>Echinozoa</taxon>
        <taxon>Holothuroidea</taxon>
        <taxon>Aspidochirotacea</taxon>
        <taxon>Aspidochirotida</taxon>
        <taxon>Holothuriidae</taxon>
        <taxon>Holothuria</taxon>
    </lineage>
</organism>
<dbReference type="InterPro" id="IPR036179">
    <property type="entry name" value="Ig-like_dom_sf"/>
</dbReference>
<dbReference type="InterPro" id="IPR007110">
    <property type="entry name" value="Ig-like_dom"/>
</dbReference>
<keyword evidence="1" id="KW-1133">Transmembrane helix</keyword>
<reference evidence="4" key="1">
    <citation type="submission" date="2021-10" db="EMBL/GenBank/DDBJ databases">
        <title>Tropical sea cucumber genome reveals ecological adaptation and Cuvierian tubules defense mechanism.</title>
        <authorList>
            <person name="Chen T."/>
        </authorList>
    </citation>
    <scope>NUCLEOTIDE SEQUENCE</scope>
    <source>
        <strain evidence="4">Nanhai2018</strain>
        <tissue evidence="4">Muscle</tissue>
    </source>
</reference>
<name>A0A9Q1C7B3_HOLLE</name>
<feature type="transmembrane region" description="Helical" evidence="1">
    <location>
        <begin position="245"/>
        <end position="265"/>
    </location>
</feature>
<dbReference type="PROSITE" id="PS50835">
    <property type="entry name" value="IG_LIKE"/>
    <property type="match status" value="1"/>
</dbReference>
<keyword evidence="5" id="KW-1185">Reference proteome</keyword>
<feature type="chain" id="PRO_5040250469" description="Ig-like domain-containing protein" evidence="2">
    <location>
        <begin position="26"/>
        <end position="294"/>
    </location>
</feature>
<accession>A0A9Q1C7B3</accession>
<dbReference type="SUPFAM" id="SSF48726">
    <property type="entry name" value="Immunoglobulin"/>
    <property type="match status" value="1"/>
</dbReference>
<dbReference type="EMBL" id="JAIZAY010000007">
    <property type="protein sequence ID" value="KAJ8039349.1"/>
    <property type="molecule type" value="Genomic_DNA"/>
</dbReference>
<comment type="caution">
    <text evidence="4">The sequence shown here is derived from an EMBL/GenBank/DDBJ whole genome shotgun (WGS) entry which is preliminary data.</text>
</comment>
<evidence type="ECO:0000256" key="1">
    <source>
        <dbReference type="SAM" id="Phobius"/>
    </source>
</evidence>
<gene>
    <name evidence="4" type="ORF">HOLleu_17032</name>
</gene>
<dbReference type="AlphaFoldDB" id="A0A9Q1C7B3"/>
<evidence type="ECO:0000313" key="5">
    <source>
        <dbReference type="Proteomes" id="UP001152320"/>
    </source>
</evidence>
<protein>
    <recommendedName>
        <fullName evidence="3">Ig-like domain-containing protein</fullName>
    </recommendedName>
</protein>
<feature type="domain" description="Ig-like" evidence="3">
    <location>
        <begin position="29"/>
        <end position="122"/>
    </location>
</feature>